<reference evidence="2 3" key="1">
    <citation type="submission" date="2014-06" db="EMBL/GenBank/DDBJ databases">
        <authorList>
            <person name="Swart Estienne"/>
        </authorList>
    </citation>
    <scope>NUCLEOTIDE SEQUENCE [LARGE SCALE GENOMIC DNA]</scope>
    <source>
        <strain evidence="2 3">130c</strain>
    </source>
</reference>
<name>A0A078AMZ7_STYLE</name>
<dbReference type="InParanoid" id="A0A078AMZ7"/>
<sequence>MITSNNEPQNNKHHNQTNNGKDDMLAQSSDNKWTLAHNIIGLQGKESENAEELLNNLTLFIESQQPYALAKIYGMSMLIISGQKAY</sequence>
<feature type="region of interest" description="Disordered" evidence="1">
    <location>
        <begin position="1"/>
        <end position="28"/>
    </location>
</feature>
<gene>
    <name evidence="2" type="primary">Contig9476.g10140</name>
    <name evidence="2" type="ORF">STYLEM_12794</name>
</gene>
<organism evidence="2 3">
    <name type="scientific">Stylonychia lemnae</name>
    <name type="common">Ciliate</name>
    <dbReference type="NCBI Taxonomy" id="5949"/>
    <lineage>
        <taxon>Eukaryota</taxon>
        <taxon>Sar</taxon>
        <taxon>Alveolata</taxon>
        <taxon>Ciliophora</taxon>
        <taxon>Intramacronucleata</taxon>
        <taxon>Spirotrichea</taxon>
        <taxon>Stichotrichia</taxon>
        <taxon>Sporadotrichida</taxon>
        <taxon>Oxytrichidae</taxon>
        <taxon>Stylonychinae</taxon>
        <taxon>Stylonychia</taxon>
    </lineage>
</organism>
<dbReference type="Proteomes" id="UP000039865">
    <property type="component" value="Unassembled WGS sequence"/>
</dbReference>
<evidence type="ECO:0000256" key="1">
    <source>
        <dbReference type="SAM" id="MobiDB-lite"/>
    </source>
</evidence>
<protein>
    <submittedName>
        <fullName evidence="2">Uncharacterized protein</fullName>
    </submittedName>
</protein>
<proteinExistence type="predicted"/>
<evidence type="ECO:0000313" key="2">
    <source>
        <dbReference type="EMBL" id="CDW83745.1"/>
    </source>
</evidence>
<evidence type="ECO:0000313" key="3">
    <source>
        <dbReference type="Proteomes" id="UP000039865"/>
    </source>
</evidence>
<keyword evidence="3" id="KW-1185">Reference proteome</keyword>
<accession>A0A078AMZ7</accession>
<dbReference type="AlphaFoldDB" id="A0A078AMZ7"/>
<dbReference type="EMBL" id="CCKQ01012137">
    <property type="protein sequence ID" value="CDW83745.1"/>
    <property type="molecule type" value="Genomic_DNA"/>
</dbReference>